<dbReference type="SUPFAM" id="SSF47413">
    <property type="entry name" value="lambda repressor-like DNA-binding domains"/>
    <property type="match status" value="1"/>
</dbReference>
<organism evidence="2 3">
    <name type="scientific">Pseudoalteromonas obscura</name>
    <dbReference type="NCBI Taxonomy" id="3048491"/>
    <lineage>
        <taxon>Bacteria</taxon>
        <taxon>Pseudomonadati</taxon>
        <taxon>Pseudomonadota</taxon>
        <taxon>Gammaproteobacteria</taxon>
        <taxon>Alteromonadales</taxon>
        <taxon>Pseudoalteromonadaceae</taxon>
        <taxon>Pseudoalteromonas</taxon>
    </lineage>
</organism>
<evidence type="ECO:0000313" key="3">
    <source>
        <dbReference type="Proteomes" id="UP001231915"/>
    </source>
</evidence>
<dbReference type="CDD" id="cd00093">
    <property type="entry name" value="HTH_XRE"/>
    <property type="match status" value="1"/>
</dbReference>
<comment type="caution">
    <text evidence="2">The sequence shown here is derived from an EMBL/GenBank/DDBJ whole genome shotgun (WGS) entry which is preliminary data.</text>
</comment>
<proteinExistence type="predicted"/>
<name>A0ABT7EJN9_9GAMM</name>
<protein>
    <submittedName>
        <fullName evidence="2">Helix-turn-helix transcriptional regulator</fullName>
    </submittedName>
</protein>
<keyword evidence="3" id="KW-1185">Reference proteome</keyword>
<reference evidence="2 3" key="1">
    <citation type="submission" date="2023-05" db="EMBL/GenBank/DDBJ databases">
        <title>Pseudoalteromonas ardens sp. nov., Pseudoalteromonas obscura sp. nov., and Pseudoalteromonas umbrosa sp. nov., isolated from the coral Montipora capitata.</title>
        <authorList>
            <person name="Thomas E.M."/>
            <person name="Smith E.M."/>
            <person name="Papke E."/>
            <person name="Shlafstein M.D."/>
            <person name="Oline D.K."/>
            <person name="Videau P."/>
            <person name="Saw J.H."/>
            <person name="Strangman W.K."/>
            <person name="Ushijima B."/>
        </authorList>
    </citation>
    <scope>NUCLEOTIDE SEQUENCE [LARGE SCALE GENOMIC DNA]</scope>
    <source>
        <strain evidence="2 3">P94</strain>
    </source>
</reference>
<dbReference type="PROSITE" id="PS50943">
    <property type="entry name" value="HTH_CROC1"/>
    <property type="match status" value="1"/>
</dbReference>
<dbReference type="SMART" id="SM00530">
    <property type="entry name" value="HTH_XRE"/>
    <property type="match status" value="1"/>
</dbReference>
<evidence type="ECO:0000313" key="2">
    <source>
        <dbReference type="EMBL" id="MDK2595233.1"/>
    </source>
</evidence>
<accession>A0ABT7EJN9</accession>
<gene>
    <name evidence="2" type="ORF">QNM18_09285</name>
</gene>
<sequence>MTSPTTSTYDPKKLKQIRQKLGWTQSQLAEKIGVSLASIKSYETNANDIKFEIVRRLLQVEEVRPYALWFVTGSAYSFDQADPTTTEEEQQTNSAQMTTDEIEQSFVDGVTEALLMFTYFGWIKIDKDKIDFDACGKYVLKQVSPTVKATFQLQDIQKLNTK</sequence>
<dbReference type="Proteomes" id="UP001231915">
    <property type="component" value="Unassembled WGS sequence"/>
</dbReference>
<dbReference type="EMBL" id="JASJUT010000003">
    <property type="protein sequence ID" value="MDK2595233.1"/>
    <property type="molecule type" value="Genomic_DNA"/>
</dbReference>
<dbReference type="InterPro" id="IPR001387">
    <property type="entry name" value="Cro/C1-type_HTH"/>
</dbReference>
<dbReference type="Gene3D" id="1.10.260.40">
    <property type="entry name" value="lambda repressor-like DNA-binding domains"/>
    <property type="match status" value="1"/>
</dbReference>
<dbReference type="RefSeq" id="WP_284136996.1">
    <property type="nucleotide sequence ID" value="NZ_JASJUT010000003.1"/>
</dbReference>
<feature type="domain" description="HTH cro/C1-type" evidence="1">
    <location>
        <begin position="14"/>
        <end position="68"/>
    </location>
</feature>
<dbReference type="InterPro" id="IPR010982">
    <property type="entry name" value="Lambda_DNA-bd_dom_sf"/>
</dbReference>
<evidence type="ECO:0000259" key="1">
    <source>
        <dbReference type="PROSITE" id="PS50943"/>
    </source>
</evidence>
<dbReference type="Pfam" id="PF01381">
    <property type="entry name" value="HTH_3"/>
    <property type="match status" value="1"/>
</dbReference>